<feature type="region of interest" description="Disordered" evidence="1">
    <location>
        <begin position="1"/>
        <end position="20"/>
    </location>
</feature>
<dbReference type="EMBL" id="AWUE01012289">
    <property type="protein sequence ID" value="OMP09624.1"/>
    <property type="molecule type" value="Genomic_DNA"/>
</dbReference>
<accession>A0A1R3KRD4</accession>
<evidence type="ECO:0000256" key="1">
    <source>
        <dbReference type="SAM" id="MobiDB-lite"/>
    </source>
</evidence>
<proteinExistence type="predicted"/>
<evidence type="ECO:0000313" key="3">
    <source>
        <dbReference type="Proteomes" id="UP000187203"/>
    </source>
</evidence>
<keyword evidence="3" id="KW-1185">Reference proteome</keyword>
<name>A0A1R3KRD4_9ROSI</name>
<sequence length="90" mass="9843">MELPHTPQARDASPYGAARPGDASKFTKFCTQITIFLPRSLSPHSHRVKRSHALEPVSSSFKIRLRSQEIKGIPCCNSGGLLPLSKGSRT</sequence>
<dbReference type="AlphaFoldDB" id="A0A1R3KRD4"/>
<evidence type="ECO:0000313" key="2">
    <source>
        <dbReference type="EMBL" id="OMP09624.1"/>
    </source>
</evidence>
<protein>
    <submittedName>
        <fullName evidence="2">Uncharacterized protein</fullName>
    </submittedName>
</protein>
<comment type="caution">
    <text evidence="2">The sequence shown here is derived from an EMBL/GenBank/DDBJ whole genome shotgun (WGS) entry which is preliminary data.</text>
</comment>
<gene>
    <name evidence="2" type="ORF">COLO4_05292</name>
</gene>
<reference evidence="3" key="1">
    <citation type="submission" date="2013-09" db="EMBL/GenBank/DDBJ databases">
        <title>Corchorus olitorius genome sequencing.</title>
        <authorList>
            <person name="Alam M."/>
            <person name="Haque M.S."/>
            <person name="Islam M.S."/>
            <person name="Emdad E.M."/>
            <person name="Islam M.M."/>
            <person name="Ahmed B."/>
            <person name="Halim A."/>
            <person name="Hossen Q.M.M."/>
            <person name="Hossain M.Z."/>
            <person name="Ahmed R."/>
            <person name="Khan M.M."/>
            <person name="Islam R."/>
            <person name="Rashid M.M."/>
            <person name="Khan S.A."/>
            <person name="Rahman M.S."/>
            <person name="Alam M."/>
            <person name="Yahiya A.S."/>
            <person name="Khan M.S."/>
            <person name="Azam M.S."/>
            <person name="Haque T."/>
            <person name="Lashkar M.Z.H."/>
            <person name="Akhand A.I."/>
            <person name="Morshed G."/>
            <person name="Roy S."/>
            <person name="Uddin K.S."/>
            <person name="Rabeya T."/>
            <person name="Hossain A.S."/>
            <person name="Chowdhury A."/>
            <person name="Snigdha A.R."/>
            <person name="Mortoza M.S."/>
            <person name="Matin S.A."/>
            <person name="Hoque S.M.E."/>
            <person name="Islam M.K."/>
            <person name="Roy D.K."/>
            <person name="Haider R."/>
            <person name="Moosa M.M."/>
            <person name="Elias S.M."/>
            <person name="Hasan A.M."/>
            <person name="Jahan S."/>
            <person name="Shafiuddin M."/>
            <person name="Mahmood N."/>
            <person name="Shommy N.S."/>
        </authorList>
    </citation>
    <scope>NUCLEOTIDE SEQUENCE [LARGE SCALE GENOMIC DNA]</scope>
    <source>
        <strain evidence="3">cv. O-4</strain>
    </source>
</reference>
<organism evidence="2 3">
    <name type="scientific">Corchorus olitorius</name>
    <dbReference type="NCBI Taxonomy" id="93759"/>
    <lineage>
        <taxon>Eukaryota</taxon>
        <taxon>Viridiplantae</taxon>
        <taxon>Streptophyta</taxon>
        <taxon>Embryophyta</taxon>
        <taxon>Tracheophyta</taxon>
        <taxon>Spermatophyta</taxon>
        <taxon>Magnoliopsida</taxon>
        <taxon>eudicotyledons</taxon>
        <taxon>Gunneridae</taxon>
        <taxon>Pentapetalae</taxon>
        <taxon>rosids</taxon>
        <taxon>malvids</taxon>
        <taxon>Malvales</taxon>
        <taxon>Malvaceae</taxon>
        <taxon>Grewioideae</taxon>
        <taxon>Apeibeae</taxon>
        <taxon>Corchorus</taxon>
    </lineage>
</organism>
<dbReference type="Proteomes" id="UP000187203">
    <property type="component" value="Unassembled WGS sequence"/>
</dbReference>